<accession>T0MHS2</accession>
<protein>
    <submittedName>
        <fullName evidence="2">Uncharacterized protein</fullName>
    </submittedName>
</protein>
<dbReference type="AlphaFoldDB" id="T0MHS2"/>
<name>T0MHS2_9MICR</name>
<evidence type="ECO:0000313" key="3">
    <source>
        <dbReference type="Proteomes" id="UP000053780"/>
    </source>
</evidence>
<organism evidence="2 3">
    <name type="scientific">Vairimorpha apis BRL 01</name>
    <dbReference type="NCBI Taxonomy" id="1037528"/>
    <lineage>
        <taxon>Eukaryota</taxon>
        <taxon>Fungi</taxon>
        <taxon>Fungi incertae sedis</taxon>
        <taxon>Microsporidia</taxon>
        <taxon>Nosematidae</taxon>
        <taxon>Vairimorpha</taxon>
    </lineage>
</organism>
<keyword evidence="3" id="KW-1185">Reference proteome</keyword>
<reference evidence="2 3" key="1">
    <citation type="journal article" date="2013" name="BMC Genomics">
        <title>Genome sequencing and comparative genomics of honey bee microsporidia, Nosema apis reveal novel insights into host-parasite interactions.</title>
        <authorList>
            <person name="Chen Yp."/>
            <person name="Pettis J.S."/>
            <person name="Zhao Y."/>
            <person name="Liu X."/>
            <person name="Tallon L.J."/>
            <person name="Sadzewicz L.D."/>
            <person name="Li R."/>
            <person name="Zheng H."/>
            <person name="Huang S."/>
            <person name="Zhang X."/>
            <person name="Hamilton M.C."/>
            <person name="Pernal S.F."/>
            <person name="Melathopoulos A.P."/>
            <person name="Yan X."/>
            <person name="Evans J.D."/>
        </authorList>
    </citation>
    <scope>NUCLEOTIDE SEQUENCE [LARGE SCALE GENOMIC DNA]</scope>
    <source>
        <strain evidence="2 3">BRL 01</strain>
    </source>
</reference>
<evidence type="ECO:0000256" key="1">
    <source>
        <dbReference type="SAM" id="MobiDB-lite"/>
    </source>
</evidence>
<feature type="region of interest" description="Disordered" evidence="1">
    <location>
        <begin position="109"/>
        <end position="135"/>
    </location>
</feature>
<dbReference type="HOGENOM" id="CLU_754580_0_0_1"/>
<sequence>MTPLECIPENMFIEWVNDRTKFYDVCIRNMEFISSKIVFRDCLVDDVVGEIIKCKEGIVNRECYNEGFVEDENGFVEEENGNEMVDEVNDGDNDGNELVNSYCGNIDGNERGDESINENDGNQNEMVDEVNDGNENERVDSFDLLNEKYIGINDRLNNNIFENTTTNKITETNSYSTNEKYKNISNKDSKTLRKTLNQNKILLNDTISDCSKISSNIFSSDNKNESSNLEEDCNNSRNEGNNILIMDNSLNEVNNIELIEKSNNKDNEFNNIKRMFSINNSINEGNNIEIMDYSINEDNNIKIVENNIKIEEEYNYIKDCNRNIKQYSDKDNIKINKQESTSLKDNNRKLFIEEEFDSSSDDLLIDF</sequence>
<dbReference type="VEuPathDB" id="MicrosporidiaDB:NAPIS_ORF01899"/>
<evidence type="ECO:0000313" key="2">
    <source>
        <dbReference type="EMBL" id="EQB60525.1"/>
    </source>
</evidence>
<proteinExistence type="predicted"/>
<dbReference type="EMBL" id="KE647277">
    <property type="protein sequence ID" value="EQB60525.1"/>
    <property type="molecule type" value="Genomic_DNA"/>
</dbReference>
<dbReference type="Proteomes" id="UP000053780">
    <property type="component" value="Unassembled WGS sequence"/>
</dbReference>
<gene>
    <name evidence="2" type="ORF">NAPIS_ORF01899</name>
</gene>